<dbReference type="SUPFAM" id="SSF54909">
    <property type="entry name" value="Dimeric alpha+beta barrel"/>
    <property type="match status" value="1"/>
</dbReference>
<dbReference type="Gene3D" id="3.30.70.100">
    <property type="match status" value="1"/>
</dbReference>
<dbReference type="PANTHER" id="PTHR37832:SF1">
    <property type="entry name" value="STRESS-RESPONSE A_B BARREL DOMAIN-CONTAINING PROTEIN"/>
    <property type="match status" value="1"/>
</dbReference>
<dbReference type="InterPro" id="IPR013097">
    <property type="entry name" value="Dabb"/>
</dbReference>
<feature type="domain" description="Stress-response A/B barrel" evidence="2">
    <location>
        <begin position="2"/>
        <end position="97"/>
    </location>
</feature>
<dbReference type="InterPro" id="IPR011008">
    <property type="entry name" value="Dimeric_a/b-barrel"/>
</dbReference>
<evidence type="ECO:0000313" key="4">
    <source>
        <dbReference type="Proteomes" id="UP000184164"/>
    </source>
</evidence>
<dbReference type="Pfam" id="PF07876">
    <property type="entry name" value="Dabb"/>
    <property type="match status" value="1"/>
</dbReference>
<feature type="coiled-coil region" evidence="1">
    <location>
        <begin position="15"/>
        <end position="42"/>
    </location>
</feature>
<gene>
    <name evidence="3" type="ORF">SAMN05444274_11120</name>
</gene>
<dbReference type="Proteomes" id="UP000184164">
    <property type="component" value="Unassembled WGS sequence"/>
</dbReference>
<accession>A0A1M5F646</accession>
<evidence type="ECO:0000256" key="1">
    <source>
        <dbReference type="SAM" id="Coils"/>
    </source>
</evidence>
<keyword evidence="4" id="KW-1185">Reference proteome</keyword>
<dbReference type="OrthoDB" id="9808130at2"/>
<protein>
    <submittedName>
        <fullName evidence="3">Stress responsive A/B Barrel Domain</fullName>
    </submittedName>
</protein>
<dbReference type="EMBL" id="FQUM01000011">
    <property type="protein sequence ID" value="SHF86562.1"/>
    <property type="molecule type" value="Genomic_DNA"/>
</dbReference>
<proteinExistence type="predicted"/>
<sequence>MVNHIVLFKLKEYPAAEKKAIIAELKEMLEGLQGKIAELKFIEVGANYEVEAKSYDIALVTHFESIEGLDVYRVHPEHLKVTERMKQVVSERAAVDYFF</sequence>
<evidence type="ECO:0000313" key="3">
    <source>
        <dbReference type="EMBL" id="SHF86562.1"/>
    </source>
</evidence>
<keyword evidence="1" id="KW-0175">Coiled coil</keyword>
<dbReference type="STRING" id="1484053.SAMN05444274_11120"/>
<dbReference type="PANTHER" id="PTHR37832">
    <property type="entry name" value="BLL2683 PROTEIN"/>
    <property type="match status" value="1"/>
</dbReference>
<organism evidence="3 4">
    <name type="scientific">Mariniphaga anaerophila</name>
    <dbReference type="NCBI Taxonomy" id="1484053"/>
    <lineage>
        <taxon>Bacteria</taxon>
        <taxon>Pseudomonadati</taxon>
        <taxon>Bacteroidota</taxon>
        <taxon>Bacteroidia</taxon>
        <taxon>Marinilabiliales</taxon>
        <taxon>Prolixibacteraceae</taxon>
        <taxon>Mariniphaga</taxon>
    </lineage>
</organism>
<dbReference type="AlphaFoldDB" id="A0A1M5F646"/>
<name>A0A1M5F646_9BACT</name>
<dbReference type="RefSeq" id="WP_073003199.1">
    <property type="nucleotide sequence ID" value="NZ_FQUM01000011.1"/>
</dbReference>
<dbReference type="PROSITE" id="PS51502">
    <property type="entry name" value="S_R_A_B_BARREL"/>
    <property type="match status" value="1"/>
</dbReference>
<evidence type="ECO:0000259" key="2">
    <source>
        <dbReference type="PROSITE" id="PS51502"/>
    </source>
</evidence>
<reference evidence="3 4" key="1">
    <citation type="submission" date="2016-11" db="EMBL/GenBank/DDBJ databases">
        <authorList>
            <person name="Jaros S."/>
            <person name="Januszkiewicz K."/>
            <person name="Wedrychowicz H."/>
        </authorList>
    </citation>
    <scope>NUCLEOTIDE SEQUENCE [LARGE SCALE GENOMIC DNA]</scope>
    <source>
        <strain evidence="3 4">DSM 26910</strain>
    </source>
</reference>
<dbReference type="SMART" id="SM00886">
    <property type="entry name" value="Dabb"/>
    <property type="match status" value="1"/>
</dbReference>